<proteinExistence type="predicted"/>
<dbReference type="KEGG" id="haj:DU500_17150"/>
<dbReference type="GeneID" id="37285149"/>
<dbReference type="AlphaFoldDB" id="A0A345E7P7"/>
<keyword evidence="4" id="KW-1185">Reference proteome</keyword>
<evidence type="ECO:0000256" key="1">
    <source>
        <dbReference type="SAM" id="MobiDB-lite"/>
    </source>
</evidence>
<evidence type="ECO:0000313" key="3">
    <source>
        <dbReference type="EMBL" id="AXG08219.1"/>
    </source>
</evidence>
<feature type="transmembrane region" description="Helical" evidence="2">
    <location>
        <begin position="152"/>
        <end position="173"/>
    </location>
</feature>
<evidence type="ECO:0000313" key="4">
    <source>
        <dbReference type="Proteomes" id="UP000253273"/>
    </source>
</evidence>
<feature type="region of interest" description="Disordered" evidence="1">
    <location>
        <begin position="313"/>
        <end position="442"/>
    </location>
</feature>
<feature type="transmembrane region" description="Helical" evidence="2">
    <location>
        <begin position="94"/>
        <end position="115"/>
    </location>
</feature>
<dbReference type="Proteomes" id="UP000253273">
    <property type="component" value="Plasmid pCBA1113-01"/>
</dbReference>
<gene>
    <name evidence="3" type="ORF">DU500_17150</name>
</gene>
<keyword evidence="2" id="KW-0472">Membrane</keyword>
<dbReference type="OrthoDB" id="342971at2157"/>
<feature type="transmembrane region" description="Helical" evidence="2">
    <location>
        <begin position="21"/>
        <end position="42"/>
    </location>
</feature>
<reference evidence="3 4" key="1">
    <citation type="submission" date="2018-07" db="EMBL/GenBank/DDBJ databases">
        <title>Genome sequences of Haloplanus sp. CBA1113.</title>
        <authorList>
            <person name="Kim Y.B."/>
            <person name="Roh S.W."/>
        </authorList>
    </citation>
    <scope>NUCLEOTIDE SEQUENCE [LARGE SCALE GENOMIC DNA]</scope>
    <source>
        <strain evidence="3 4">CBA1113</strain>
        <plasmid evidence="3 4">pCBA1113-01</plasmid>
    </source>
</reference>
<feature type="compositionally biased region" description="Acidic residues" evidence="1">
    <location>
        <begin position="644"/>
        <end position="656"/>
    </location>
</feature>
<feature type="transmembrane region" description="Helical" evidence="2">
    <location>
        <begin position="216"/>
        <end position="236"/>
    </location>
</feature>
<feature type="transmembrane region" description="Helical" evidence="2">
    <location>
        <begin position="62"/>
        <end position="82"/>
    </location>
</feature>
<keyword evidence="2" id="KW-1133">Transmembrane helix</keyword>
<dbReference type="RefSeq" id="WP_114587339.1">
    <property type="nucleotide sequence ID" value="NZ_CP031151.1"/>
</dbReference>
<dbReference type="Pfam" id="PF19590">
    <property type="entry name" value="TrbL_3"/>
    <property type="match status" value="1"/>
</dbReference>
<geneLocation type="plasmid" evidence="3 4">
    <name>pCBA1113-01</name>
</geneLocation>
<feature type="compositionally biased region" description="Gly residues" evidence="1">
    <location>
        <begin position="321"/>
        <end position="343"/>
    </location>
</feature>
<feature type="transmembrane region" description="Helical" evidence="2">
    <location>
        <begin position="248"/>
        <end position="271"/>
    </location>
</feature>
<accession>A0A345E7P7</accession>
<dbReference type="EMBL" id="CP031151">
    <property type="protein sequence ID" value="AXG08219.1"/>
    <property type="molecule type" value="Genomic_DNA"/>
</dbReference>
<sequence length="656" mass="67219">MADLLDLGWLPDAIVRAIFEFLRSILVSAINFMFNFGLKPLLTIEPSIMTSAQVTGAWDDVFRLSIALLPILIAGGLIAMPFSQDRETSLWNMVARVVAVIFFIAISQPLFGFLIEASNAVTNALAPPTFVLTFNADLGGSWGSTLGLGVEVIALLVAVPLMFIATIIASVLLVLRQFIVVTVAVGAPFFAVLWYANWGPMKSISNFAATWLRMGVYALLVGPIIALVMRVFNVIATGGISASGDVASFYVSAALALIFPIILFVVIWKTIGWAGQPLGVDAAFTMTVAAAIAATGVGAVAVGAGAGSGAVSSASKSSSGGTSGGGSGGTSGGSSGGTSGGGTAADPSAATGNSTVGGTMRSSVSEALGTRESAVENSVDSAPGLFTRGKDSAGGLVAGSPVVSTARTHASRAGSAARKFGSKAKNRGVAGARKAVGTESIDSHRKAISQNLDAADEAEANRDFLTDAYQDGEFNVAEAADRGILTGDEAPANEVSTVIPDAEGKVAYETATGEEITIDLNDRAQTFGQRAVSLRDDASKSVRSVKRIKAAQAAAKTPGRAAISTGRAGKQMGKTGVQAGKASGIVFAGAMTRSPYAAYNMGKRGGKHLIGPGSEDSLANPSDEDYIDWTTKREDGPSQATDPPWDEDTGEPSETL</sequence>
<feature type="transmembrane region" description="Helical" evidence="2">
    <location>
        <begin position="178"/>
        <end position="196"/>
    </location>
</feature>
<name>A0A345E7P7_9EURY</name>
<feature type="transmembrane region" description="Helical" evidence="2">
    <location>
        <begin position="283"/>
        <end position="306"/>
    </location>
</feature>
<feature type="region of interest" description="Disordered" evidence="1">
    <location>
        <begin position="606"/>
        <end position="656"/>
    </location>
</feature>
<evidence type="ECO:0000256" key="2">
    <source>
        <dbReference type="SAM" id="Phobius"/>
    </source>
</evidence>
<keyword evidence="3" id="KW-0614">Plasmid</keyword>
<organism evidence="3 4">
    <name type="scientific">Haloplanus rubicundus</name>
    <dbReference type="NCBI Taxonomy" id="1547898"/>
    <lineage>
        <taxon>Archaea</taxon>
        <taxon>Methanobacteriati</taxon>
        <taxon>Methanobacteriota</taxon>
        <taxon>Stenosarchaea group</taxon>
        <taxon>Halobacteria</taxon>
        <taxon>Halobacteriales</taxon>
        <taxon>Haloferacaceae</taxon>
        <taxon>Haloplanus</taxon>
    </lineage>
</organism>
<dbReference type="InterPro" id="IPR045782">
    <property type="entry name" value="TrbL_3"/>
</dbReference>
<keyword evidence="2" id="KW-0812">Transmembrane</keyword>
<feature type="compositionally biased region" description="Polar residues" evidence="1">
    <location>
        <begin position="353"/>
        <end position="365"/>
    </location>
</feature>
<protein>
    <submittedName>
        <fullName evidence="3">Uncharacterized protein</fullName>
    </submittedName>
</protein>